<dbReference type="Proteomes" id="UP001149303">
    <property type="component" value="Unassembled WGS sequence"/>
</dbReference>
<protein>
    <recommendedName>
        <fullName evidence="3">TenA family transcriptional regulator</fullName>
    </recommendedName>
</protein>
<dbReference type="AlphaFoldDB" id="A0A9X4ILZ8"/>
<organism evidence="1 2">
    <name type="scientific">Tenacibaculum larymnensis</name>
    <dbReference type="NCBI Taxonomy" id="2878201"/>
    <lineage>
        <taxon>Bacteria</taxon>
        <taxon>Pseudomonadati</taxon>
        <taxon>Bacteroidota</taxon>
        <taxon>Flavobacteriia</taxon>
        <taxon>Flavobacteriales</taxon>
        <taxon>Flavobacteriaceae</taxon>
        <taxon>Tenacibaculum</taxon>
    </lineage>
</organism>
<evidence type="ECO:0000313" key="1">
    <source>
        <dbReference type="EMBL" id="MDE1207159.1"/>
    </source>
</evidence>
<gene>
    <name evidence="1" type="ORF">LCI24_10180</name>
</gene>
<name>A0A9X4ILZ8_9FLAO</name>
<dbReference type="CDD" id="cd19359">
    <property type="entry name" value="TenA_C_Bt3146-like"/>
    <property type="match status" value="1"/>
</dbReference>
<dbReference type="EMBL" id="JAIWJY010000006">
    <property type="protein sequence ID" value="MDE1207159.1"/>
    <property type="molecule type" value="Genomic_DNA"/>
</dbReference>
<dbReference type="Gene3D" id="1.20.910.10">
    <property type="entry name" value="Heme oxygenase-like"/>
    <property type="match status" value="1"/>
</dbReference>
<evidence type="ECO:0000313" key="2">
    <source>
        <dbReference type="Proteomes" id="UP001149303"/>
    </source>
</evidence>
<dbReference type="SUPFAM" id="SSF48613">
    <property type="entry name" value="Heme oxygenase-like"/>
    <property type="match status" value="1"/>
</dbReference>
<evidence type="ECO:0008006" key="3">
    <source>
        <dbReference type="Google" id="ProtNLM"/>
    </source>
</evidence>
<reference evidence="1" key="1">
    <citation type="submission" date="2021-09" db="EMBL/GenBank/DDBJ databases">
        <authorList>
            <person name="Smyrli M."/>
        </authorList>
    </citation>
    <scope>NUCLEOTIDE SEQUENCE</scope>
    <source>
        <strain evidence="1">LAR25</strain>
    </source>
</reference>
<dbReference type="InterPro" id="IPR016084">
    <property type="entry name" value="Haem_Oase-like_multi-hlx"/>
</dbReference>
<keyword evidence="2" id="KW-1185">Reference proteome</keyword>
<proteinExistence type="predicted"/>
<sequence>MNRASNPILKALLFKKYDSYQKYNETFPKTWHIKDAKGIVPNEVCKQYSLFESMVASHQDPIYALIVMIPCEYLWAWLAEQLAPTSSKNLYASWIAGNNDPSGAYAIGNFLIEYQKENPIDEKLATQFYTQAITYEYQNFNTALNS</sequence>
<comment type="caution">
    <text evidence="1">The sequence shown here is derived from an EMBL/GenBank/DDBJ whole genome shotgun (WGS) entry which is preliminary data.</text>
</comment>
<accession>A0A9X4ILZ8</accession>
<dbReference type="RefSeq" id="WP_274640287.1">
    <property type="nucleotide sequence ID" value="NZ_JAIWJY010000006.1"/>
</dbReference>